<dbReference type="UniPathway" id="UPA00331">
    <property type="reaction ID" value="UER00451"/>
</dbReference>
<dbReference type="STRING" id="684364.F4NRZ4"/>
<evidence type="ECO:0000256" key="14">
    <source>
        <dbReference type="ARBA" id="ARBA00023317"/>
    </source>
</evidence>
<evidence type="ECO:0000256" key="8">
    <source>
        <dbReference type="ARBA" id="ARBA00022813"/>
    </source>
</evidence>
<evidence type="ECO:0000256" key="7">
    <source>
        <dbReference type="ARBA" id="ARBA00022793"/>
    </source>
</evidence>
<feature type="compositionally biased region" description="Low complexity" evidence="15">
    <location>
        <begin position="21"/>
        <end position="34"/>
    </location>
</feature>
<keyword evidence="8" id="KW-0068">Autocatalytic cleavage</keyword>
<evidence type="ECO:0000256" key="15">
    <source>
        <dbReference type="SAM" id="MobiDB-lite"/>
    </source>
</evidence>
<evidence type="ECO:0000256" key="4">
    <source>
        <dbReference type="ARBA" id="ARBA00012357"/>
    </source>
</evidence>
<dbReference type="OrthoDB" id="1068353at2759"/>
<evidence type="ECO:0000256" key="5">
    <source>
        <dbReference type="ARBA" id="ARBA00022691"/>
    </source>
</evidence>
<keyword evidence="17" id="KW-1185">Reference proteome</keyword>
<evidence type="ECO:0000256" key="12">
    <source>
        <dbReference type="ARBA" id="ARBA00023239"/>
    </source>
</evidence>
<dbReference type="GO" id="GO:0006597">
    <property type="term" value="P:spermine biosynthetic process"/>
    <property type="evidence" value="ECO:0000318"/>
    <property type="project" value="GO_Central"/>
</dbReference>
<dbReference type="SMART" id="SM00707">
    <property type="entry name" value="RPEL"/>
    <property type="match status" value="3"/>
</dbReference>
<dbReference type="SUPFAM" id="SSF81383">
    <property type="entry name" value="F-box domain"/>
    <property type="match status" value="1"/>
</dbReference>
<dbReference type="RefSeq" id="XP_006675935.1">
    <property type="nucleotide sequence ID" value="XM_006675872.1"/>
</dbReference>
<dbReference type="FunCoup" id="F4NRZ4">
    <property type="interactions" value="296"/>
</dbReference>
<keyword evidence="13" id="KW-0704">Schiff base</keyword>
<dbReference type="InterPro" id="IPR016067">
    <property type="entry name" value="S-AdoMet_deCO2ase_core"/>
</dbReference>
<keyword evidence="14" id="KW-0670">Pyruvate</keyword>
<dbReference type="Pfam" id="PF01536">
    <property type="entry name" value="SAM_decarbox"/>
    <property type="match status" value="1"/>
</dbReference>
<keyword evidence="10" id="KW-0620">Polyamine biosynthesis</keyword>
<evidence type="ECO:0000256" key="2">
    <source>
        <dbReference type="ARBA" id="ARBA00004911"/>
    </source>
</evidence>
<dbReference type="Proteomes" id="UP000007241">
    <property type="component" value="Unassembled WGS sequence"/>
</dbReference>
<dbReference type="SUPFAM" id="SSF56276">
    <property type="entry name" value="S-adenosylmethionine decarboxylase"/>
    <property type="match status" value="1"/>
</dbReference>
<dbReference type="Gene3D" id="3.60.90.10">
    <property type="entry name" value="S-adenosylmethionine decarboxylase"/>
    <property type="match status" value="1"/>
</dbReference>
<dbReference type="PANTHER" id="PTHR11570:SF0">
    <property type="entry name" value="S-ADENOSYLMETHIONINE DECARBOXYLASE PROENZYME"/>
    <property type="match status" value="1"/>
</dbReference>
<dbReference type="EC" id="4.1.1.50" evidence="4"/>
<dbReference type="GeneID" id="18241767"/>
<dbReference type="GO" id="GO:0008295">
    <property type="term" value="P:spermidine biosynthetic process"/>
    <property type="evidence" value="ECO:0000318"/>
    <property type="project" value="GO_Central"/>
</dbReference>
<accession>F4NRZ4</accession>
<keyword evidence="11" id="KW-0865">Zymogen</keyword>
<comment type="cofactor">
    <cofactor evidence="1">
        <name>pyruvate</name>
        <dbReference type="ChEBI" id="CHEBI:15361"/>
    </cofactor>
</comment>
<evidence type="ECO:0000313" key="17">
    <source>
        <dbReference type="Proteomes" id="UP000007241"/>
    </source>
</evidence>
<evidence type="ECO:0000256" key="3">
    <source>
        <dbReference type="ARBA" id="ARBA00008466"/>
    </source>
</evidence>
<keyword evidence="6" id="KW-0677">Repeat</keyword>
<gene>
    <name evidence="16" type="ORF">BATDEDRAFT_84512</name>
</gene>
<organism evidence="16 17">
    <name type="scientific">Batrachochytrium dendrobatidis (strain JAM81 / FGSC 10211)</name>
    <name type="common">Frog chytrid fungus</name>
    <dbReference type="NCBI Taxonomy" id="684364"/>
    <lineage>
        <taxon>Eukaryota</taxon>
        <taxon>Fungi</taxon>
        <taxon>Fungi incertae sedis</taxon>
        <taxon>Chytridiomycota</taxon>
        <taxon>Chytridiomycota incertae sedis</taxon>
        <taxon>Chytridiomycetes</taxon>
        <taxon>Rhizophydiales</taxon>
        <taxon>Rhizophydiales incertae sedis</taxon>
        <taxon>Batrachochytrium</taxon>
    </lineage>
</organism>
<reference evidence="16 17" key="1">
    <citation type="submission" date="2009-12" db="EMBL/GenBank/DDBJ databases">
        <title>The draft genome of Batrachochytrium dendrobatidis.</title>
        <authorList>
            <consortium name="US DOE Joint Genome Institute (JGI-PGF)"/>
            <person name="Kuo A."/>
            <person name="Salamov A."/>
            <person name="Schmutz J."/>
            <person name="Lucas S."/>
            <person name="Pitluck S."/>
            <person name="Rosenblum E."/>
            <person name="Stajich J."/>
            <person name="Eisen M."/>
            <person name="Grigoriev I.V."/>
        </authorList>
    </citation>
    <scope>NUCLEOTIDE SEQUENCE [LARGE SCALE GENOMIC DNA]</scope>
    <source>
        <strain evidence="17">JAM81 / FGSC 10211</strain>
    </source>
</reference>
<dbReference type="InterPro" id="IPR036047">
    <property type="entry name" value="F-box-like_dom_sf"/>
</dbReference>
<evidence type="ECO:0000256" key="13">
    <source>
        <dbReference type="ARBA" id="ARBA00023270"/>
    </source>
</evidence>
<dbReference type="GO" id="GO:0004014">
    <property type="term" value="F:adenosylmethionine decarboxylase activity"/>
    <property type="evidence" value="ECO:0000318"/>
    <property type="project" value="GO_Central"/>
</dbReference>
<dbReference type="InterPro" id="IPR048283">
    <property type="entry name" value="AdoMetDC-like"/>
</dbReference>
<protein>
    <recommendedName>
        <fullName evidence="4">adenosylmethionine decarboxylase</fullName>
        <ecNumber evidence="4">4.1.1.50</ecNumber>
    </recommendedName>
</protein>
<dbReference type="HOGENOM" id="CLU_352653_0_0_1"/>
<evidence type="ECO:0000256" key="1">
    <source>
        <dbReference type="ARBA" id="ARBA00001928"/>
    </source>
</evidence>
<dbReference type="GO" id="GO:0005829">
    <property type="term" value="C:cytosol"/>
    <property type="evidence" value="ECO:0000318"/>
    <property type="project" value="GO_Central"/>
</dbReference>
<comment type="pathway">
    <text evidence="2">Amine and polyamine biosynthesis; S-adenosylmethioninamine biosynthesis; S-adenosylmethioninamine from S-adenosyl-L-methionine: step 1/1.</text>
</comment>
<dbReference type="InParanoid" id="F4NRZ4"/>
<sequence length="797" mass="90481">MQSSNCPIPTATGPIESHCATNTPTNTFPNSSTTCPTDKLTLSGFEGPEKLLEIWFKPLHASVRDGDHTRRTHKHLNHSCSDEDFSEGSLSDCDKPMHHYASNINKDNDLNRYEFRRYGLRTVRRDVWEDMLSIVQCRVLSVIKNEFADAYLLSESSMFVYQNRIVLKTCGTTTLLNAVTRILEIAKNMCGLEEIDAVFYSRKAFLFPERQSWPHGKWNDEVSYLDTIFPNDCFDTSGYVVGKINGDHWCLYVCTPGGLDVDGNPVMPTFLVESDQTSSGEDTAIFDDSDEDDVTLEILMTQLDPEAMKSFWRTEEELAAGMSAENKNAIKHQLKSAGHRVFSETGIADIYPESTVDDYVFDPCGYSLNGLLGPYYYTIHVTPEDICSYASFETTIPVKQFTPKHKREGIEYEYDTFSQVIQKVVDRFKPGKFSTTLFVRHTASNKVGLGRTHSLNGGIHGFRRRDRIMHSLGKWDLIFCHFEKHAHIASVAKPLVSSSVFKSIPTDTFVQESKVESFDSTPNSDVEDESDSVQVFVEDIDLHTLAKVCHTFRRFSADPVLWRRVVLHRNSFRLQLRFALPQRPSRIELASRGILRSSSSSQILARHIDEGRYVNGPLGVQNFRAGRAVERTFTRSALGRLLLARPDVDELCNRGVFSEDVAASFKASCPSKHNKYAPSSPAVRVISPRLLPKMTVLRSALRRDKLKHSLQNRKSFQEIRDLNVTKPRTLWSVLPSTLMMLTKHLTGLQLQRKLKQRPNIEWLESRKVMQSAVYTAHILCPSVRPKIAYYESLSIVE</sequence>
<dbReference type="Gene3D" id="3.30.360.50">
    <property type="entry name" value="S-adenosylmethionine decarboxylase"/>
    <property type="match status" value="1"/>
</dbReference>
<dbReference type="EMBL" id="GL882879">
    <property type="protein sequence ID" value="EGF82983.1"/>
    <property type="molecule type" value="Genomic_DNA"/>
</dbReference>
<keyword evidence="9" id="KW-0745">Spermidine biosynthesis</keyword>
<dbReference type="PROSITE" id="PS01336">
    <property type="entry name" value="ADOMETDC"/>
    <property type="match status" value="1"/>
</dbReference>
<evidence type="ECO:0000256" key="11">
    <source>
        <dbReference type="ARBA" id="ARBA00023145"/>
    </source>
</evidence>
<keyword evidence="5" id="KW-0949">S-adenosyl-L-methionine</keyword>
<dbReference type="InterPro" id="IPR018166">
    <property type="entry name" value="S-AdoMet_deCO2ase_CS"/>
</dbReference>
<dbReference type="InterPro" id="IPR004018">
    <property type="entry name" value="RPEL_repeat"/>
</dbReference>
<evidence type="ECO:0000313" key="16">
    <source>
        <dbReference type="EMBL" id="EGF82983.1"/>
    </source>
</evidence>
<dbReference type="AlphaFoldDB" id="F4NRZ4"/>
<dbReference type="InterPro" id="IPR001985">
    <property type="entry name" value="S-AdoMet_decarboxylase_euk"/>
</dbReference>
<dbReference type="NCBIfam" id="TIGR00535">
    <property type="entry name" value="SAM_DCase"/>
    <property type="match status" value="1"/>
</dbReference>
<evidence type="ECO:0000256" key="9">
    <source>
        <dbReference type="ARBA" id="ARBA00023066"/>
    </source>
</evidence>
<keyword evidence="7" id="KW-0210">Decarboxylase</keyword>
<dbReference type="PANTHER" id="PTHR11570">
    <property type="entry name" value="S-ADENOSYLMETHIONINE DECARBOXYLASE"/>
    <property type="match status" value="1"/>
</dbReference>
<proteinExistence type="inferred from homology"/>
<evidence type="ECO:0000256" key="10">
    <source>
        <dbReference type="ARBA" id="ARBA00023115"/>
    </source>
</evidence>
<feature type="region of interest" description="Disordered" evidence="15">
    <location>
        <begin position="1"/>
        <end position="34"/>
    </location>
</feature>
<evidence type="ECO:0000256" key="6">
    <source>
        <dbReference type="ARBA" id="ARBA00022737"/>
    </source>
</evidence>
<name>F4NRZ4_BATDJ</name>
<dbReference type="FunFam" id="3.60.90.10:FF:000011">
    <property type="entry name" value="S-adenosylmethionine decarboxylase proenzyme"/>
    <property type="match status" value="1"/>
</dbReference>
<keyword evidence="12" id="KW-0456">Lyase</keyword>
<comment type="similarity">
    <text evidence="3">Belongs to the eukaryotic AdoMetDC family.</text>
</comment>